<accession>A0ABU5K0Q9</accession>
<comment type="caution">
    <text evidence="1">The sequence shown here is derived from an EMBL/GenBank/DDBJ whole genome shotgun (WGS) entry which is preliminary data.</text>
</comment>
<dbReference type="Proteomes" id="UP001291930">
    <property type="component" value="Unassembled WGS sequence"/>
</dbReference>
<sequence length="65" mass="7432">MEKDIKPFSLEGRGNPPVRSFFSPKPSMSAGELLFFRVANYIDAGIKKKSNILVVFIRYTLPLWL</sequence>
<organism evidence="1 2">
    <name type="scientific">Bacillus bingmayongensis</name>
    <dbReference type="NCBI Taxonomy" id="1150157"/>
    <lineage>
        <taxon>Bacteria</taxon>
        <taxon>Bacillati</taxon>
        <taxon>Bacillota</taxon>
        <taxon>Bacilli</taxon>
        <taxon>Bacillales</taxon>
        <taxon>Bacillaceae</taxon>
        <taxon>Bacillus</taxon>
    </lineage>
</organism>
<keyword evidence="2" id="KW-1185">Reference proteome</keyword>
<dbReference type="RefSeq" id="WP_374218775.1">
    <property type="nucleotide sequence ID" value="NZ_JAXOVW010000055.1"/>
</dbReference>
<name>A0ABU5K0Q9_9BACI</name>
<gene>
    <name evidence="1" type="ORF">U2I54_19830</name>
</gene>
<reference evidence="2" key="1">
    <citation type="submission" date="2023-11" db="EMBL/GenBank/DDBJ databases">
        <title>Genome Sequence of Bacillus pseudomycoides stain BUPM19.</title>
        <authorList>
            <person name="Farhat A."/>
        </authorList>
    </citation>
    <scope>NUCLEOTIDE SEQUENCE [LARGE SCALE GENOMIC DNA]</scope>
    <source>
        <strain evidence="2">BUPM19</strain>
    </source>
</reference>
<evidence type="ECO:0000313" key="2">
    <source>
        <dbReference type="Proteomes" id="UP001291930"/>
    </source>
</evidence>
<protein>
    <submittedName>
        <fullName evidence="1">Uncharacterized protein</fullName>
    </submittedName>
</protein>
<dbReference type="EMBL" id="JAXOVW010000055">
    <property type="protein sequence ID" value="MDZ5609253.1"/>
    <property type="molecule type" value="Genomic_DNA"/>
</dbReference>
<evidence type="ECO:0000313" key="1">
    <source>
        <dbReference type="EMBL" id="MDZ5609253.1"/>
    </source>
</evidence>
<proteinExistence type="predicted"/>